<feature type="signal peptide" evidence="1">
    <location>
        <begin position="1"/>
        <end position="31"/>
    </location>
</feature>
<accession>A0A2W5PKV9</accession>
<dbReference type="AlphaFoldDB" id="A0A2W5PKV9"/>
<keyword evidence="1" id="KW-0732">Signal</keyword>
<evidence type="ECO:0000313" key="2">
    <source>
        <dbReference type="EMBL" id="PZQ66491.1"/>
    </source>
</evidence>
<reference evidence="2 3" key="1">
    <citation type="submission" date="2017-08" db="EMBL/GenBank/DDBJ databases">
        <title>Infants hospitalized years apart are colonized by the same room-sourced microbial strains.</title>
        <authorList>
            <person name="Brooks B."/>
            <person name="Olm M.R."/>
            <person name="Firek B.A."/>
            <person name="Baker R."/>
            <person name="Thomas B.C."/>
            <person name="Morowitz M.J."/>
            <person name="Banfield J.F."/>
        </authorList>
    </citation>
    <scope>NUCLEOTIDE SEQUENCE [LARGE SCALE GENOMIC DNA]</scope>
    <source>
        <strain evidence="2">S2_005_003_R2_41</strain>
    </source>
</reference>
<proteinExistence type="predicted"/>
<comment type="caution">
    <text evidence="2">The sequence shown here is derived from an EMBL/GenBank/DDBJ whole genome shotgun (WGS) entry which is preliminary data.</text>
</comment>
<feature type="chain" id="PRO_5016127537" description="Adhesin" evidence="1">
    <location>
        <begin position="32"/>
        <end position="212"/>
    </location>
</feature>
<dbReference type="Proteomes" id="UP000249135">
    <property type="component" value="Unassembled WGS sequence"/>
</dbReference>
<organism evidence="2 3">
    <name type="scientific">Variovorax paradoxus</name>
    <dbReference type="NCBI Taxonomy" id="34073"/>
    <lineage>
        <taxon>Bacteria</taxon>
        <taxon>Pseudomonadati</taxon>
        <taxon>Pseudomonadota</taxon>
        <taxon>Betaproteobacteria</taxon>
        <taxon>Burkholderiales</taxon>
        <taxon>Comamonadaceae</taxon>
        <taxon>Variovorax</taxon>
    </lineage>
</organism>
<sequence>MTQSLRRKNTVALIAALCGGSSLLMAPPAGAQESVLHGLGWVTQRPGTEVKGNSAARATGNKANAEVTAGGGKATAGAGLGASVDLIATAQANTVGLSALDVNNTQLNVLQNQVTGFVTAIGGAATANTALVSGGAGRRPLTDSVVNIQNNQAARIEAHGAKASVLLGAGSLQLPGRATANGLLSDETDVRRARIDVMNNTAEGIASLGGAA</sequence>
<evidence type="ECO:0000313" key="3">
    <source>
        <dbReference type="Proteomes" id="UP000249135"/>
    </source>
</evidence>
<protein>
    <recommendedName>
        <fullName evidence="4">Adhesin</fullName>
    </recommendedName>
</protein>
<dbReference type="EMBL" id="QFPP01000414">
    <property type="protein sequence ID" value="PZQ66491.1"/>
    <property type="molecule type" value="Genomic_DNA"/>
</dbReference>
<evidence type="ECO:0000256" key="1">
    <source>
        <dbReference type="SAM" id="SignalP"/>
    </source>
</evidence>
<feature type="non-terminal residue" evidence="2">
    <location>
        <position position="212"/>
    </location>
</feature>
<gene>
    <name evidence="2" type="ORF">DI563_23380</name>
</gene>
<evidence type="ECO:0008006" key="4">
    <source>
        <dbReference type="Google" id="ProtNLM"/>
    </source>
</evidence>
<name>A0A2W5PKV9_VARPD</name>